<evidence type="ECO:0000313" key="3">
    <source>
        <dbReference type="Proteomes" id="UP000236884"/>
    </source>
</evidence>
<proteinExistence type="predicted"/>
<name>A0A0S3Q0C4_9BRAD</name>
<feature type="transmembrane region" description="Helical" evidence="1">
    <location>
        <begin position="138"/>
        <end position="156"/>
    </location>
</feature>
<sequence length="182" mass="19559">MNISPNQASQALDQISATEAKSSKLYGYSRGAPHLIVWGIVWLVGFGLTAIFPASAALIWSIVTPLGIAAGFIVGRRHDAESGPYDWRYAIIALAFAAFFFAAFSVIKPHNANQVGAFICLVVGLIYVVMGLWLGTRYIVAGLLVTALTLAGFFLMQSYFSAWMAVLGGGALIVMGLWLRKP</sequence>
<dbReference type="RefSeq" id="WP_096358258.1">
    <property type="nucleotide sequence ID" value="NZ_AP014946.1"/>
</dbReference>
<dbReference type="EMBL" id="AP014946">
    <property type="protein sequence ID" value="BAT61582.1"/>
    <property type="molecule type" value="Genomic_DNA"/>
</dbReference>
<dbReference type="KEGG" id="vgo:GJW-30_1_04141"/>
<gene>
    <name evidence="2" type="ORF">GJW-30_1_04141</name>
</gene>
<organism evidence="2 3">
    <name type="scientific">Variibacter gotjawalensis</name>
    <dbReference type="NCBI Taxonomy" id="1333996"/>
    <lineage>
        <taxon>Bacteria</taxon>
        <taxon>Pseudomonadati</taxon>
        <taxon>Pseudomonadota</taxon>
        <taxon>Alphaproteobacteria</taxon>
        <taxon>Hyphomicrobiales</taxon>
        <taxon>Nitrobacteraceae</taxon>
        <taxon>Variibacter</taxon>
    </lineage>
</organism>
<dbReference type="Proteomes" id="UP000236884">
    <property type="component" value="Chromosome"/>
</dbReference>
<dbReference type="AlphaFoldDB" id="A0A0S3Q0C4"/>
<feature type="transmembrane region" description="Helical" evidence="1">
    <location>
        <begin position="113"/>
        <end position="133"/>
    </location>
</feature>
<evidence type="ECO:0000256" key="1">
    <source>
        <dbReference type="SAM" id="Phobius"/>
    </source>
</evidence>
<keyword evidence="1" id="KW-0812">Transmembrane</keyword>
<feature type="transmembrane region" description="Helical" evidence="1">
    <location>
        <begin position="31"/>
        <end position="52"/>
    </location>
</feature>
<feature type="transmembrane region" description="Helical" evidence="1">
    <location>
        <begin position="58"/>
        <end position="75"/>
    </location>
</feature>
<feature type="transmembrane region" description="Helical" evidence="1">
    <location>
        <begin position="87"/>
        <end position="107"/>
    </location>
</feature>
<keyword evidence="1" id="KW-1133">Transmembrane helix</keyword>
<keyword evidence="3" id="KW-1185">Reference proteome</keyword>
<dbReference type="OrthoDB" id="7192747at2"/>
<reference evidence="2 3" key="1">
    <citation type="submission" date="2015-08" db="EMBL/GenBank/DDBJ databases">
        <title>Investigation of the bacterial diversity of lava forest soil.</title>
        <authorList>
            <person name="Lee J.S."/>
        </authorList>
    </citation>
    <scope>NUCLEOTIDE SEQUENCE [LARGE SCALE GENOMIC DNA]</scope>
    <source>
        <strain evidence="2 3">GJW-30</strain>
    </source>
</reference>
<feature type="transmembrane region" description="Helical" evidence="1">
    <location>
        <begin position="162"/>
        <end position="179"/>
    </location>
</feature>
<protein>
    <submittedName>
        <fullName evidence="2">Uncharacterized protein</fullName>
    </submittedName>
</protein>
<evidence type="ECO:0000313" key="2">
    <source>
        <dbReference type="EMBL" id="BAT61582.1"/>
    </source>
</evidence>
<keyword evidence="1" id="KW-0472">Membrane</keyword>
<accession>A0A0S3Q0C4</accession>